<dbReference type="PATRIC" id="fig|907348.3.peg.2698"/>
<protein>
    <submittedName>
        <fullName evidence="3">Helix-turn-helix domain protein</fullName>
    </submittedName>
</protein>
<proteinExistence type="predicted"/>
<dbReference type="PROSITE" id="PS50943">
    <property type="entry name" value="HTH_CROC1"/>
    <property type="match status" value="1"/>
</dbReference>
<feature type="domain" description="HTH cro/C1-type" evidence="2">
    <location>
        <begin position="12"/>
        <end position="66"/>
    </location>
</feature>
<comment type="caution">
    <text evidence="3">The sequence shown here is derived from an EMBL/GenBank/DDBJ whole genome shotgun (WGS) entry which is preliminary data.</text>
</comment>
<reference evidence="3 4" key="1">
    <citation type="submission" date="2011-09" db="EMBL/GenBank/DDBJ databases">
        <title>The draft genome of Treponema saccharophilum DSM 2985.</title>
        <authorList>
            <consortium name="US DOE Joint Genome Institute (JGI-PGF)"/>
            <person name="Lucas S."/>
            <person name="Copeland A."/>
            <person name="Lapidus A."/>
            <person name="Glavina del Rio T."/>
            <person name="Dalin E."/>
            <person name="Tice H."/>
            <person name="Bruce D."/>
            <person name="Goodwin L."/>
            <person name="Pitluck S."/>
            <person name="Peters L."/>
            <person name="Kyrpides N."/>
            <person name="Mavromatis K."/>
            <person name="Ivanova N."/>
            <person name="Markowitz V."/>
            <person name="Cheng J.-F."/>
            <person name="Hugenholtz P."/>
            <person name="Woyke T."/>
            <person name="Wu D."/>
            <person name="Gronow S."/>
            <person name="Wellnitz S."/>
            <person name="Brambilla E."/>
            <person name="Klenk H.-P."/>
            <person name="Eisen J.A."/>
        </authorList>
    </citation>
    <scope>NUCLEOTIDE SEQUENCE [LARGE SCALE GENOMIC DNA]</scope>
    <source>
        <strain evidence="3 4">DSM 2985</strain>
    </source>
</reference>
<dbReference type="InterPro" id="IPR001387">
    <property type="entry name" value="Cro/C1-type_HTH"/>
</dbReference>
<dbReference type="AlphaFoldDB" id="H7EP10"/>
<dbReference type="STRING" id="907348.TresaDRAFT_0116"/>
<evidence type="ECO:0000313" key="3">
    <source>
        <dbReference type="EMBL" id="EIC00643.1"/>
    </source>
</evidence>
<dbReference type="EMBL" id="AGRW01000054">
    <property type="protein sequence ID" value="EIC00643.1"/>
    <property type="molecule type" value="Genomic_DNA"/>
</dbReference>
<dbReference type="InterPro" id="IPR010982">
    <property type="entry name" value="Lambda_DNA-bd_dom_sf"/>
</dbReference>
<dbReference type="PANTHER" id="PTHR46797">
    <property type="entry name" value="HTH-TYPE TRANSCRIPTIONAL REGULATOR"/>
    <property type="match status" value="1"/>
</dbReference>
<dbReference type="InterPro" id="IPR050807">
    <property type="entry name" value="TransReg_Diox_bact_type"/>
</dbReference>
<dbReference type="SUPFAM" id="SSF47413">
    <property type="entry name" value="lambda repressor-like DNA-binding domains"/>
    <property type="match status" value="1"/>
</dbReference>
<evidence type="ECO:0000313" key="4">
    <source>
        <dbReference type="Proteomes" id="UP000003571"/>
    </source>
</evidence>
<evidence type="ECO:0000256" key="1">
    <source>
        <dbReference type="ARBA" id="ARBA00023125"/>
    </source>
</evidence>
<keyword evidence="4" id="KW-1185">Reference proteome</keyword>
<dbReference type="Pfam" id="PF01381">
    <property type="entry name" value="HTH_3"/>
    <property type="match status" value="1"/>
</dbReference>
<name>H7EP10_9SPIR</name>
<gene>
    <name evidence="3" type="ORF">TresaDRAFT_0116</name>
</gene>
<dbReference type="CDD" id="cd00093">
    <property type="entry name" value="HTH_XRE"/>
    <property type="match status" value="1"/>
</dbReference>
<dbReference type="SMART" id="SM00530">
    <property type="entry name" value="HTH_XRE"/>
    <property type="match status" value="1"/>
</dbReference>
<organism evidence="3 4">
    <name type="scientific">Treponema saccharophilum DSM 2985</name>
    <dbReference type="NCBI Taxonomy" id="907348"/>
    <lineage>
        <taxon>Bacteria</taxon>
        <taxon>Pseudomonadati</taxon>
        <taxon>Spirochaetota</taxon>
        <taxon>Spirochaetia</taxon>
        <taxon>Spirochaetales</taxon>
        <taxon>Treponemataceae</taxon>
        <taxon>Treponema</taxon>
    </lineage>
</organism>
<keyword evidence="1" id="KW-0238">DNA-binding</keyword>
<dbReference type="Proteomes" id="UP000003571">
    <property type="component" value="Unassembled WGS sequence"/>
</dbReference>
<dbReference type="GO" id="GO:0003677">
    <property type="term" value="F:DNA binding"/>
    <property type="evidence" value="ECO:0007669"/>
    <property type="project" value="UniProtKB-KW"/>
</dbReference>
<dbReference type="GO" id="GO:0005829">
    <property type="term" value="C:cytosol"/>
    <property type="evidence" value="ECO:0007669"/>
    <property type="project" value="TreeGrafter"/>
</dbReference>
<sequence length="105" mass="11932">MKTYASDFISNLIYYRELRGYTQSVLAGLCDRTKGNIGVIESGKSAPSFEMILKIADALEIHPADLFLRNASATRDDVRKFFDEELSVKMKEMVEKKFPVAECEE</sequence>
<dbReference type="OrthoDB" id="362920at2"/>
<dbReference type="PANTHER" id="PTHR46797:SF1">
    <property type="entry name" value="METHYLPHOSPHONATE SYNTHASE"/>
    <property type="match status" value="1"/>
</dbReference>
<dbReference type="Gene3D" id="1.10.260.40">
    <property type="entry name" value="lambda repressor-like DNA-binding domains"/>
    <property type="match status" value="1"/>
</dbReference>
<dbReference type="GO" id="GO:0003700">
    <property type="term" value="F:DNA-binding transcription factor activity"/>
    <property type="evidence" value="ECO:0007669"/>
    <property type="project" value="TreeGrafter"/>
</dbReference>
<accession>H7EP10</accession>
<evidence type="ECO:0000259" key="2">
    <source>
        <dbReference type="PROSITE" id="PS50943"/>
    </source>
</evidence>
<dbReference type="RefSeq" id="WP_002706308.1">
    <property type="nucleotide sequence ID" value="NZ_AGRW01000054.1"/>
</dbReference>